<evidence type="ECO:0000313" key="4">
    <source>
        <dbReference type="Proteomes" id="UP001523216"/>
    </source>
</evidence>
<evidence type="ECO:0000313" key="3">
    <source>
        <dbReference type="EMBL" id="MCM4077045.1"/>
    </source>
</evidence>
<feature type="transmembrane region" description="Helical" evidence="2">
    <location>
        <begin position="122"/>
        <end position="146"/>
    </location>
</feature>
<reference evidence="3 4" key="1">
    <citation type="submission" date="2022-06" db="EMBL/GenBank/DDBJ databases">
        <title>Actinoplanes abujensis sp. nov., isolated from Nigerian arid soil.</title>
        <authorList>
            <person name="Ding P."/>
        </authorList>
    </citation>
    <scope>NUCLEOTIDE SEQUENCE [LARGE SCALE GENOMIC DNA]</scope>
    <source>
        <strain evidence="4">TRM88002</strain>
    </source>
</reference>
<gene>
    <name evidence="3" type="ORF">LXN57_05630</name>
</gene>
<keyword evidence="4" id="KW-1185">Reference proteome</keyword>
<keyword evidence="2" id="KW-0472">Membrane</keyword>
<keyword evidence="2" id="KW-1133">Transmembrane helix</keyword>
<organism evidence="3 4">
    <name type="scientific">Paractinoplanes hotanensis</name>
    <dbReference type="NCBI Taxonomy" id="2906497"/>
    <lineage>
        <taxon>Bacteria</taxon>
        <taxon>Bacillati</taxon>
        <taxon>Actinomycetota</taxon>
        <taxon>Actinomycetes</taxon>
        <taxon>Micromonosporales</taxon>
        <taxon>Micromonosporaceae</taxon>
        <taxon>Paractinoplanes</taxon>
    </lineage>
</organism>
<evidence type="ECO:0000256" key="2">
    <source>
        <dbReference type="SAM" id="Phobius"/>
    </source>
</evidence>
<evidence type="ECO:0000256" key="1">
    <source>
        <dbReference type="SAM" id="MobiDB-lite"/>
    </source>
</evidence>
<sequence length="280" mass="29261">MSDSPRDPDQDDDATARLPRPDRADPAVRPPDTSPGLPTEAPSSTVDPAGGDSFAAGRATSTTPGSPSAAGSGPADGAEPARGSRAASGGRSGVTVGARPAWWRRLAGSGVHDARQRRRRQWFVAGISIGAALIVIALCAGALAVVDAVSDVRDTASEARETRVLRDQNCLELERRLNRLNPPGAASSPAGRAVAIRDENSAVRIYVGEISDARAQDGWRQLLDSRAVYADALDRQAKARTPAFYVPPKNADNEPVADDLIEVSPAPCAGPVRRLAVPDL</sequence>
<comment type="caution">
    <text evidence="3">The sequence shown here is derived from an EMBL/GenBank/DDBJ whole genome shotgun (WGS) entry which is preliminary data.</text>
</comment>
<dbReference type="RefSeq" id="WP_251796917.1">
    <property type="nucleotide sequence ID" value="NZ_JAMQOL010000006.1"/>
</dbReference>
<feature type="compositionally biased region" description="Low complexity" evidence="1">
    <location>
        <begin position="59"/>
        <end position="89"/>
    </location>
</feature>
<dbReference type="Proteomes" id="UP001523216">
    <property type="component" value="Unassembled WGS sequence"/>
</dbReference>
<dbReference type="EMBL" id="JAMQOL010000006">
    <property type="protein sequence ID" value="MCM4077045.1"/>
    <property type="molecule type" value="Genomic_DNA"/>
</dbReference>
<protein>
    <submittedName>
        <fullName evidence="3">Uncharacterized protein</fullName>
    </submittedName>
</protein>
<accession>A0ABT0XTW7</accession>
<keyword evidence="2" id="KW-0812">Transmembrane</keyword>
<proteinExistence type="predicted"/>
<feature type="region of interest" description="Disordered" evidence="1">
    <location>
        <begin position="1"/>
        <end position="95"/>
    </location>
</feature>
<name>A0ABT0XTW7_9ACTN</name>